<feature type="compositionally biased region" description="Polar residues" evidence="1">
    <location>
        <begin position="1"/>
        <end position="12"/>
    </location>
</feature>
<dbReference type="AlphaFoldDB" id="A0A852SU57"/>
<reference evidence="2 3" key="1">
    <citation type="submission" date="2020-07" db="EMBL/GenBank/DDBJ databases">
        <title>Sequencing the genomes of 1000 actinobacteria strains.</title>
        <authorList>
            <person name="Klenk H.-P."/>
        </authorList>
    </citation>
    <scope>NUCLEOTIDE SEQUENCE [LARGE SCALE GENOMIC DNA]</scope>
    <source>
        <strain evidence="2 3">DSM 26474</strain>
    </source>
</reference>
<organism evidence="2 3">
    <name type="scientific">Herbiconiux flava</name>
    <dbReference type="NCBI Taxonomy" id="881268"/>
    <lineage>
        <taxon>Bacteria</taxon>
        <taxon>Bacillati</taxon>
        <taxon>Actinomycetota</taxon>
        <taxon>Actinomycetes</taxon>
        <taxon>Micrococcales</taxon>
        <taxon>Microbacteriaceae</taxon>
        <taxon>Herbiconiux</taxon>
    </lineage>
</organism>
<proteinExistence type="predicted"/>
<feature type="region of interest" description="Disordered" evidence="1">
    <location>
        <begin position="1"/>
        <end position="60"/>
    </location>
</feature>
<evidence type="ECO:0000256" key="1">
    <source>
        <dbReference type="SAM" id="MobiDB-lite"/>
    </source>
</evidence>
<dbReference type="Proteomes" id="UP000549913">
    <property type="component" value="Unassembled WGS sequence"/>
</dbReference>
<sequence length="60" mass="5885">MTDSGPQDNPQNHDLIEGDAGVDKPSQAEGSEEQADQAQPAPGQGGDSQGGGAGTLGGHD</sequence>
<name>A0A852SU57_9MICO</name>
<evidence type="ECO:0000313" key="3">
    <source>
        <dbReference type="Proteomes" id="UP000549913"/>
    </source>
</evidence>
<feature type="compositionally biased region" description="Gly residues" evidence="1">
    <location>
        <begin position="43"/>
        <end position="60"/>
    </location>
</feature>
<dbReference type="RefSeq" id="WP_179549051.1">
    <property type="nucleotide sequence ID" value="NZ_BSEW01000002.1"/>
</dbReference>
<evidence type="ECO:0000313" key="2">
    <source>
        <dbReference type="EMBL" id="NYD72255.1"/>
    </source>
</evidence>
<keyword evidence="3" id="KW-1185">Reference proteome</keyword>
<dbReference type="EMBL" id="JACCBM010000001">
    <property type="protein sequence ID" value="NYD72255.1"/>
    <property type="molecule type" value="Genomic_DNA"/>
</dbReference>
<gene>
    <name evidence="2" type="ORF">BJ984_003413</name>
</gene>
<protein>
    <submittedName>
        <fullName evidence="2">Uncharacterized protein</fullName>
    </submittedName>
</protein>
<comment type="caution">
    <text evidence="2">The sequence shown here is derived from an EMBL/GenBank/DDBJ whole genome shotgun (WGS) entry which is preliminary data.</text>
</comment>
<accession>A0A852SU57</accession>